<dbReference type="PANTHER" id="PTHR37285">
    <property type="entry name" value="SPORE WALL MATURATION PROTEIN DIT1"/>
    <property type="match status" value="1"/>
</dbReference>
<sequence>MSCDLYETQARAVECDALSIARAIVREVFKLRKLHPVEDSRPGDIEAEMDWHVEAILPVVASDRQVRLILPAFPGKSPNRMKTLGALPDLAEKHALQNLAALCTRIGKIYKPGAKLVICSDGYCFSDVVSIGDDEVAQYLKSLEAHAAVHFAGSFEFFDLKNHFGYLDDLTSKREELLIAYSDPVERIRRQCQEDPAMSAMYRGITRFLYEDSLGIERFRTWSNTAIQKMSRCNAYRVIQRSNAWSRLIEDAFPNSLRLSIHPQFRVSKKIGIRLVDCDDVWLTPWHSVAVRENNRIVLKKRSEVDERNSVLVFSDGVPCHFVHHPQLFAGAAEAVSS</sequence>
<gene>
    <name evidence="1" type="ORF">WS90_04395</name>
</gene>
<dbReference type="PANTHER" id="PTHR37285:SF5">
    <property type="entry name" value="SPORE WALL MATURATION PROTEIN DIT1"/>
    <property type="match status" value="1"/>
</dbReference>
<evidence type="ECO:0000313" key="1">
    <source>
        <dbReference type="EMBL" id="KVK88526.1"/>
    </source>
</evidence>
<dbReference type="InterPro" id="IPR007817">
    <property type="entry name" value="Isocyanide_synthase_DIT1"/>
</dbReference>
<reference evidence="1 2" key="1">
    <citation type="submission" date="2015-11" db="EMBL/GenBank/DDBJ databases">
        <title>Expanding the genomic diversity of Burkholderia species for the development of highly accurate diagnostics.</title>
        <authorList>
            <person name="Sahl J."/>
            <person name="Keim P."/>
            <person name="Wagner D."/>
        </authorList>
    </citation>
    <scope>NUCLEOTIDE SEQUENCE [LARGE SCALE GENOMIC DNA]</scope>
    <source>
        <strain evidence="1 2">MSMB1302</strain>
    </source>
</reference>
<accession>A0A104APR8</accession>
<dbReference type="Pfam" id="PF05141">
    <property type="entry name" value="DIT1_PvcA"/>
    <property type="match status" value="1"/>
</dbReference>
<proteinExistence type="predicted"/>
<evidence type="ECO:0008006" key="3">
    <source>
        <dbReference type="Google" id="ProtNLM"/>
    </source>
</evidence>
<comment type="caution">
    <text evidence="1">The sequence shown here is derived from an EMBL/GenBank/DDBJ whole genome shotgun (WGS) entry which is preliminary data.</text>
</comment>
<name>A0A104APR8_BURCE</name>
<organism evidence="1 2">
    <name type="scientific">Burkholderia cepacia</name>
    <name type="common">Pseudomonas cepacia</name>
    <dbReference type="NCBI Taxonomy" id="292"/>
    <lineage>
        <taxon>Bacteria</taxon>
        <taxon>Pseudomonadati</taxon>
        <taxon>Pseudomonadota</taxon>
        <taxon>Betaproteobacteria</taxon>
        <taxon>Burkholderiales</taxon>
        <taxon>Burkholderiaceae</taxon>
        <taxon>Burkholderia</taxon>
        <taxon>Burkholderia cepacia complex</taxon>
    </lineage>
</organism>
<dbReference type="AlphaFoldDB" id="A0A104APR8"/>
<protein>
    <recommendedName>
        <fullName evidence="3">Pyoverdine biosynthesis protein PvcA</fullName>
    </recommendedName>
</protein>
<dbReference type="EMBL" id="LOYH01000012">
    <property type="protein sequence ID" value="KVK88526.1"/>
    <property type="molecule type" value="Genomic_DNA"/>
</dbReference>
<dbReference type="Gene3D" id="3.30.60.140">
    <property type="match status" value="1"/>
</dbReference>
<evidence type="ECO:0000313" key="2">
    <source>
        <dbReference type="Proteomes" id="UP000069001"/>
    </source>
</evidence>
<dbReference type="Proteomes" id="UP000069001">
    <property type="component" value="Unassembled WGS sequence"/>
</dbReference>
<dbReference type="RefSeq" id="WP_059665196.1">
    <property type="nucleotide sequence ID" value="NZ_LOYH01000012.1"/>
</dbReference>